<dbReference type="EMBL" id="JAHZIJ010000006">
    <property type="protein sequence ID" value="MBW7475257.1"/>
    <property type="molecule type" value="Genomic_DNA"/>
</dbReference>
<gene>
    <name evidence="1" type="ORF">K0T92_10910</name>
</gene>
<keyword evidence="2" id="KW-1185">Reference proteome</keyword>
<proteinExistence type="predicted"/>
<dbReference type="Pfam" id="PF09604">
    <property type="entry name" value="Potass_KdpF"/>
    <property type="match status" value="1"/>
</dbReference>
<sequence>MTIILIFTGAVFVYLIYALLHPEKF</sequence>
<name>A0ABS7D6T7_9BACL</name>
<evidence type="ECO:0000313" key="2">
    <source>
        <dbReference type="Proteomes" id="UP000812277"/>
    </source>
</evidence>
<comment type="caution">
    <text evidence="1">The sequence shown here is derived from an EMBL/GenBank/DDBJ whole genome shotgun (WGS) entry which is preliminary data.</text>
</comment>
<reference evidence="1 2" key="1">
    <citation type="submission" date="2021-07" db="EMBL/GenBank/DDBJ databases">
        <title>Paenibacillus radiodurans sp. nov., isolated from the southeastern edge of Tengger Desert.</title>
        <authorList>
            <person name="Zhang G."/>
        </authorList>
    </citation>
    <scope>NUCLEOTIDE SEQUENCE [LARGE SCALE GENOMIC DNA]</scope>
    <source>
        <strain evidence="1 2">DT7-4</strain>
    </source>
</reference>
<evidence type="ECO:0000313" key="1">
    <source>
        <dbReference type="EMBL" id="MBW7475257.1"/>
    </source>
</evidence>
<dbReference type="RefSeq" id="WP_219872651.1">
    <property type="nucleotide sequence ID" value="NZ_JAHZIJ010000006.1"/>
</dbReference>
<dbReference type="InterPro" id="IPR011726">
    <property type="entry name" value="KdpF"/>
</dbReference>
<accession>A0ABS7D6T7</accession>
<dbReference type="Proteomes" id="UP000812277">
    <property type="component" value="Unassembled WGS sequence"/>
</dbReference>
<organism evidence="1 2">
    <name type="scientific">Paenibacillus oenotherae</name>
    <dbReference type="NCBI Taxonomy" id="1435645"/>
    <lineage>
        <taxon>Bacteria</taxon>
        <taxon>Bacillati</taxon>
        <taxon>Bacillota</taxon>
        <taxon>Bacilli</taxon>
        <taxon>Bacillales</taxon>
        <taxon>Paenibacillaceae</taxon>
        <taxon>Paenibacillus</taxon>
    </lineage>
</organism>
<protein>
    <submittedName>
        <fullName evidence="1">Potassium-transporting ATPase subunit F</fullName>
    </submittedName>
</protein>